<evidence type="ECO:0000313" key="2">
    <source>
        <dbReference type="Proteomes" id="UP000013961"/>
    </source>
</evidence>
<protein>
    <submittedName>
        <fullName evidence="1">Uncharacterized protein</fullName>
    </submittedName>
</protein>
<sequence length="72" mass="7596">MGRRWAAAGNVGPDCLLWLGSIATFMDKQLLNIGSLVPLSGLLHLHSDAAQPLAGLSDRANITANSSAVQRR</sequence>
<dbReference type="KEGG" id="mabb:MASS_2915"/>
<organism evidence="1 2">
    <name type="scientific">Mycobacteroides abscessus subsp. bolletii 50594</name>
    <dbReference type="NCBI Taxonomy" id="1303024"/>
    <lineage>
        <taxon>Bacteria</taxon>
        <taxon>Bacillati</taxon>
        <taxon>Actinomycetota</taxon>
        <taxon>Actinomycetes</taxon>
        <taxon>Mycobacteriales</taxon>
        <taxon>Mycobacteriaceae</taxon>
        <taxon>Mycobacteroides</taxon>
        <taxon>Mycobacteroides abscessus</taxon>
    </lineage>
</organism>
<name>A0AB33ACM3_9MYCO</name>
<evidence type="ECO:0000313" key="1">
    <source>
        <dbReference type="EMBL" id="AGM29517.1"/>
    </source>
</evidence>
<accession>A0AB33ACM3</accession>
<proteinExistence type="predicted"/>
<reference evidence="1 2" key="1">
    <citation type="journal article" date="2013" name="Genome Announc.">
        <title>Complete Genome Sequence of Mycobacterium massiliense Clinical Strain Asan 50594, Belonging to the Type II Genotype.</title>
        <authorList>
            <person name="Kim B.J."/>
            <person name="Kim B.R."/>
            <person name="Hong S.H."/>
            <person name="Seok S.H."/>
            <person name="Kook Y.H."/>
            <person name="Kim B.J."/>
        </authorList>
    </citation>
    <scope>NUCLEOTIDE SEQUENCE [LARGE SCALE GENOMIC DNA]</scope>
    <source>
        <strain evidence="1 2">50594</strain>
    </source>
</reference>
<dbReference type="Proteomes" id="UP000013961">
    <property type="component" value="Chromosome"/>
</dbReference>
<dbReference type="EMBL" id="CP004374">
    <property type="protein sequence ID" value="AGM29517.1"/>
    <property type="molecule type" value="Genomic_DNA"/>
</dbReference>
<dbReference type="AlphaFoldDB" id="A0AB33ACM3"/>
<gene>
    <name evidence="1" type="ORF">MASS_2915</name>
</gene>